<dbReference type="Gene3D" id="1.10.510.10">
    <property type="entry name" value="Transferase(Phosphotransferase) domain 1"/>
    <property type="match status" value="1"/>
</dbReference>
<sequence length="395" mass="44652">MKGISECISKLLIRKSGKRRLNQSHLVFPCRRFSRAEINRATNNFDDNLFIGGSNLFIGGSTWGKVYKGFIDDPKNTISVAIKRVDIKSMQEFDELVRTEVLVLCQLRHPNIVRLIGYCFEDERDWFLVYEFMVNGNLARHLYATNPDPVPWKRRLQICVGVARGLHCLHTGLKHTIIHGDVKPSNILLNEKWEAKLSDFGLSKMGPPSLSKALIRIETYRIVGTYGYMAPEYAMNMELTDKSDVYSFGVLLLELFCGREPIAGEEPMDLVRWARKCKRERNINEIIDPYLMGKITPECFMVYVDIATSCVRNRPERRPTMGEVQVCLEHALELQESADDAATATGDCNYCVDEDTCNASSGDASPIDTVWETASESTTSAEELSLETAMPNGQI</sequence>
<evidence type="ECO:0000313" key="3">
    <source>
        <dbReference type="EnsemblPlants" id="QL05p061653:mrna:CDS:1"/>
    </source>
</evidence>
<dbReference type="Pfam" id="PF07714">
    <property type="entry name" value="PK_Tyr_Ser-Thr"/>
    <property type="match status" value="1"/>
</dbReference>
<dbReference type="GO" id="GO:0005524">
    <property type="term" value="F:ATP binding"/>
    <property type="evidence" value="ECO:0007669"/>
    <property type="project" value="InterPro"/>
</dbReference>
<evidence type="ECO:0000259" key="2">
    <source>
        <dbReference type="PROSITE" id="PS50011"/>
    </source>
</evidence>
<dbReference type="RefSeq" id="XP_030969384.1">
    <property type="nucleotide sequence ID" value="XM_031113524.1"/>
</dbReference>
<feature type="region of interest" description="Disordered" evidence="1">
    <location>
        <begin position="375"/>
        <end position="395"/>
    </location>
</feature>
<dbReference type="PANTHER" id="PTHR27003">
    <property type="entry name" value="OS07G0166700 PROTEIN"/>
    <property type="match status" value="1"/>
</dbReference>
<dbReference type="InParanoid" id="A0A7N2LQA8"/>
<dbReference type="InterPro" id="IPR008271">
    <property type="entry name" value="Ser/Thr_kinase_AS"/>
</dbReference>
<dbReference type="InterPro" id="IPR001245">
    <property type="entry name" value="Ser-Thr/Tyr_kinase_cat_dom"/>
</dbReference>
<reference evidence="3" key="2">
    <citation type="submission" date="2021-01" db="UniProtKB">
        <authorList>
            <consortium name="EnsemblPlants"/>
        </authorList>
    </citation>
    <scope>IDENTIFICATION</scope>
</reference>
<dbReference type="EMBL" id="LRBV02000005">
    <property type="status" value="NOT_ANNOTATED_CDS"/>
    <property type="molecule type" value="Genomic_DNA"/>
</dbReference>
<dbReference type="SUPFAM" id="SSF56112">
    <property type="entry name" value="Protein kinase-like (PK-like)"/>
    <property type="match status" value="1"/>
</dbReference>
<dbReference type="GO" id="GO:0009506">
    <property type="term" value="C:plasmodesma"/>
    <property type="evidence" value="ECO:0007669"/>
    <property type="project" value="TreeGrafter"/>
</dbReference>
<dbReference type="InterPro" id="IPR011009">
    <property type="entry name" value="Kinase-like_dom_sf"/>
</dbReference>
<dbReference type="PANTHER" id="PTHR27003:SF451">
    <property type="entry name" value="PROTEIN KINASE DOMAIN-CONTAINING PROTEIN"/>
    <property type="match status" value="1"/>
</dbReference>
<dbReference type="OMA" id="CKRERNI"/>
<gene>
    <name evidence="3" type="primary">LOC115989705</name>
</gene>
<dbReference type="GeneID" id="115989705"/>
<dbReference type="CDD" id="cd14066">
    <property type="entry name" value="STKc_IRAK"/>
    <property type="match status" value="1"/>
</dbReference>
<dbReference type="FunFam" id="1.10.510.10:FF:000095">
    <property type="entry name" value="protein STRUBBELIG-RECEPTOR FAMILY 8"/>
    <property type="match status" value="1"/>
</dbReference>
<feature type="compositionally biased region" description="Low complexity" evidence="1">
    <location>
        <begin position="375"/>
        <end position="389"/>
    </location>
</feature>
<dbReference type="PROSITE" id="PS50011">
    <property type="entry name" value="PROTEIN_KINASE_DOM"/>
    <property type="match status" value="1"/>
</dbReference>
<dbReference type="GO" id="GO:0005886">
    <property type="term" value="C:plasma membrane"/>
    <property type="evidence" value="ECO:0007669"/>
    <property type="project" value="TreeGrafter"/>
</dbReference>
<evidence type="ECO:0000313" key="4">
    <source>
        <dbReference type="Proteomes" id="UP000594261"/>
    </source>
</evidence>
<dbReference type="SMART" id="SM00220">
    <property type="entry name" value="S_TKc"/>
    <property type="match status" value="1"/>
</dbReference>
<dbReference type="PROSITE" id="PS00108">
    <property type="entry name" value="PROTEIN_KINASE_ST"/>
    <property type="match status" value="1"/>
</dbReference>
<dbReference type="InterPro" id="IPR045272">
    <property type="entry name" value="ANXUR1/2-like"/>
</dbReference>
<organism evidence="3 4">
    <name type="scientific">Quercus lobata</name>
    <name type="common">Valley oak</name>
    <dbReference type="NCBI Taxonomy" id="97700"/>
    <lineage>
        <taxon>Eukaryota</taxon>
        <taxon>Viridiplantae</taxon>
        <taxon>Streptophyta</taxon>
        <taxon>Embryophyta</taxon>
        <taxon>Tracheophyta</taxon>
        <taxon>Spermatophyta</taxon>
        <taxon>Magnoliopsida</taxon>
        <taxon>eudicotyledons</taxon>
        <taxon>Gunneridae</taxon>
        <taxon>Pentapetalae</taxon>
        <taxon>rosids</taxon>
        <taxon>fabids</taxon>
        <taxon>Fagales</taxon>
        <taxon>Fagaceae</taxon>
        <taxon>Quercus</taxon>
    </lineage>
</organism>
<dbReference type="GO" id="GO:0004714">
    <property type="term" value="F:transmembrane receptor protein tyrosine kinase activity"/>
    <property type="evidence" value="ECO:0007669"/>
    <property type="project" value="InterPro"/>
</dbReference>
<dbReference type="Gramene" id="QL05p061653:mrna">
    <property type="protein sequence ID" value="QL05p061653:mrna:CDS:1"/>
    <property type="gene ID" value="QL05p061653"/>
</dbReference>
<protein>
    <recommendedName>
        <fullName evidence="2">Protein kinase domain-containing protein</fullName>
    </recommendedName>
</protein>
<reference evidence="3 4" key="1">
    <citation type="journal article" date="2016" name="G3 (Bethesda)">
        <title>First Draft Assembly and Annotation of the Genome of a California Endemic Oak Quercus lobata Nee (Fagaceae).</title>
        <authorList>
            <person name="Sork V.L."/>
            <person name="Fitz-Gibbon S.T."/>
            <person name="Puiu D."/>
            <person name="Crepeau M."/>
            <person name="Gugger P.F."/>
            <person name="Sherman R."/>
            <person name="Stevens K."/>
            <person name="Langley C.H."/>
            <person name="Pellegrini M."/>
            <person name="Salzberg S.L."/>
        </authorList>
    </citation>
    <scope>NUCLEOTIDE SEQUENCE [LARGE SCALE GENOMIC DNA]</scope>
    <source>
        <strain evidence="3 4">cv. SW786</strain>
    </source>
</reference>
<dbReference type="Gene3D" id="3.30.200.20">
    <property type="entry name" value="Phosphorylase Kinase, domain 1"/>
    <property type="match status" value="1"/>
</dbReference>
<keyword evidence="4" id="KW-1185">Reference proteome</keyword>
<proteinExistence type="predicted"/>
<name>A0A7N2LQA8_QUELO</name>
<dbReference type="AlphaFoldDB" id="A0A7N2LQA8"/>
<dbReference type="InterPro" id="IPR000719">
    <property type="entry name" value="Prot_kinase_dom"/>
</dbReference>
<feature type="domain" description="Protein kinase" evidence="2">
    <location>
        <begin position="52"/>
        <end position="333"/>
    </location>
</feature>
<dbReference type="Proteomes" id="UP000594261">
    <property type="component" value="Chromosome 5"/>
</dbReference>
<accession>A0A7N2LQA8</accession>
<dbReference type="OrthoDB" id="4062651at2759"/>
<dbReference type="EnsemblPlants" id="QL05p061653:mrna">
    <property type="protein sequence ID" value="QL05p061653:mrna:CDS:1"/>
    <property type="gene ID" value="QL05p061653"/>
</dbReference>
<evidence type="ECO:0000256" key="1">
    <source>
        <dbReference type="SAM" id="MobiDB-lite"/>
    </source>
</evidence>
<dbReference type="KEGG" id="qlo:115989705"/>